<organism evidence="1 2">
    <name type="scientific">Nocardioides cremeus</name>
    <dbReference type="NCBI Taxonomy" id="3058044"/>
    <lineage>
        <taxon>Bacteria</taxon>
        <taxon>Bacillati</taxon>
        <taxon>Actinomycetota</taxon>
        <taxon>Actinomycetes</taxon>
        <taxon>Propionibacteriales</taxon>
        <taxon>Nocardioidaceae</taxon>
        <taxon>Nocardioides</taxon>
    </lineage>
</organism>
<dbReference type="Proteomes" id="UP001168363">
    <property type="component" value="Unassembled WGS sequence"/>
</dbReference>
<evidence type="ECO:0000313" key="2">
    <source>
        <dbReference type="Proteomes" id="UP001168363"/>
    </source>
</evidence>
<accession>A0ABT8TY76</accession>
<name>A0ABT8TY76_9ACTN</name>
<evidence type="ECO:0000313" key="1">
    <source>
        <dbReference type="EMBL" id="MDO3398098.1"/>
    </source>
</evidence>
<sequence>MSTNFEDFRELSFADPDAAREWIDDNASLTPAQRRRVEAWVKEWESELGQAHVGRLDKHSDAIREEYDSLIEAMDVDLREAAQIPTLLKKGRLTSEEATSRLAHLARNRESYRKILASVQDHVQRWELSSEASPAEHVRHERERFSNVPRYGTRSLTAAILRGDSR</sequence>
<comment type="caution">
    <text evidence="1">The sequence shown here is derived from an EMBL/GenBank/DDBJ whole genome shotgun (WGS) entry which is preliminary data.</text>
</comment>
<dbReference type="RefSeq" id="WP_302710309.1">
    <property type="nucleotide sequence ID" value="NZ_JAULSC010000044.1"/>
</dbReference>
<keyword evidence="2" id="KW-1185">Reference proteome</keyword>
<gene>
    <name evidence="1" type="ORF">QWJ41_20415</name>
</gene>
<protein>
    <submittedName>
        <fullName evidence="1">Uncharacterized protein</fullName>
    </submittedName>
</protein>
<dbReference type="EMBL" id="JAULSC010000044">
    <property type="protein sequence ID" value="MDO3398098.1"/>
    <property type="molecule type" value="Genomic_DNA"/>
</dbReference>
<reference evidence="1" key="1">
    <citation type="submission" date="2023-06" db="EMBL/GenBank/DDBJ databases">
        <title>Genome sequence of Nocardioides sp. SOB44.</title>
        <authorList>
            <person name="Zhang G."/>
        </authorList>
    </citation>
    <scope>NUCLEOTIDE SEQUENCE</scope>
    <source>
        <strain evidence="1">SOB44</strain>
    </source>
</reference>
<proteinExistence type="predicted"/>